<name>A0A897NV12_9EURY</name>
<evidence type="ECO:0000313" key="2">
    <source>
        <dbReference type="EMBL" id="QSG14633.1"/>
    </source>
</evidence>
<protein>
    <submittedName>
        <fullName evidence="2">Putative membrane protein</fullName>
    </submittedName>
</protein>
<reference evidence="2 3" key="1">
    <citation type="submission" date="2020-11" db="EMBL/GenBank/DDBJ databases">
        <title>Carbohydrate-dependent, anaerobic sulfur respiration: A novel catabolism in halophilic archaea.</title>
        <authorList>
            <person name="Sorokin D.Y."/>
            <person name="Messina E."/>
            <person name="Smedile F."/>
            <person name="La Cono V."/>
            <person name="Hallsworth J.E."/>
            <person name="Yakimov M.M."/>
        </authorList>
    </citation>
    <scope>NUCLEOTIDE SEQUENCE [LARGE SCALE GENOMIC DNA]</scope>
    <source>
        <strain evidence="2 3">HSR-Est</strain>
    </source>
</reference>
<feature type="transmembrane region" description="Helical" evidence="1">
    <location>
        <begin position="86"/>
        <end position="107"/>
    </location>
</feature>
<gene>
    <name evidence="2" type="ORF">HSEST_1100</name>
</gene>
<keyword evidence="1" id="KW-1133">Transmembrane helix</keyword>
<dbReference type="GeneID" id="68857735"/>
<organism evidence="2 3">
    <name type="scientific">Halapricum desulfuricans</name>
    <dbReference type="NCBI Taxonomy" id="2841257"/>
    <lineage>
        <taxon>Archaea</taxon>
        <taxon>Methanobacteriati</taxon>
        <taxon>Methanobacteriota</taxon>
        <taxon>Stenosarchaea group</taxon>
        <taxon>Halobacteria</taxon>
        <taxon>Halobacteriales</taxon>
        <taxon>Haloarculaceae</taxon>
        <taxon>Halapricum</taxon>
    </lineage>
</organism>
<dbReference type="AlphaFoldDB" id="A0A897NV12"/>
<keyword evidence="1" id="KW-0812">Transmembrane</keyword>
<dbReference type="Proteomes" id="UP000663292">
    <property type="component" value="Chromosome"/>
</dbReference>
<proteinExistence type="predicted"/>
<accession>A0A897NV12</accession>
<keyword evidence="3" id="KW-1185">Reference proteome</keyword>
<feature type="transmembrane region" description="Helical" evidence="1">
    <location>
        <begin position="19"/>
        <end position="40"/>
    </location>
</feature>
<sequence>MEAPTSQVNTQIRSSWRRLLGPALAVWAGLAVLAVLNGIFREAVLAPSLGDAGAHVLSTLLLTVAVAIVAVLYVERFAQEAERRTLLAVGGLWTVLTLAFEFGFGHYVVGKSWAVLLADYDVLAGRIWILVPVTLLVAPLVAARYLRRRT</sequence>
<dbReference type="RefSeq" id="WP_229122682.1">
    <property type="nucleotide sequence ID" value="NZ_CP064791.1"/>
</dbReference>
<feature type="transmembrane region" description="Helical" evidence="1">
    <location>
        <begin position="52"/>
        <end position="74"/>
    </location>
</feature>
<evidence type="ECO:0000313" key="3">
    <source>
        <dbReference type="Proteomes" id="UP000663292"/>
    </source>
</evidence>
<feature type="transmembrane region" description="Helical" evidence="1">
    <location>
        <begin position="127"/>
        <end position="146"/>
    </location>
</feature>
<dbReference type="EMBL" id="CP064791">
    <property type="protein sequence ID" value="QSG14633.1"/>
    <property type="molecule type" value="Genomic_DNA"/>
</dbReference>
<keyword evidence="1" id="KW-0472">Membrane</keyword>
<evidence type="ECO:0000256" key="1">
    <source>
        <dbReference type="SAM" id="Phobius"/>
    </source>
</evidence>